<sequence>MPVPAVPAATDFGGLPGGQKVEAYRLSNPLGMSVAVLTYGCIVQTIEVSDARGEGRNVALRFAWLEDYLVRSPYFGAHSPTSSQPS</sequence>
<reference evidence="1 2" key="1">
    <citation type="submission" date="2018-08" db="EMBL/GenBank/DDBJ databases">
        <title>Sequencing the genomes of 1000 actinobacteria strains.</title>
        <authorList>
            <person name="Klenk H.-P."/>
        </authorList>
    </citation>
    <scope>NUCLEOTIDE SEQUENCE [LARGE SCALE GENOMIC DNA]</scope>
    <source>
        <strain evidence="1 2">DSM 44099</strain>
    </source>
</reference>
<evidence type="ECO:0000313" key="2">
    <source>
        <dbReference type="Proteomes" id="UP000256913"/>
    </source>
</evidence>
<dbReference type="GO" id="GO:0005975">
    <property type="term" value="P:carbohydrate metabolic process"/>
    <property type="evidence" value="ECO:0007669"/>
    <property type="project" value="InterPro"/>
</dbReference>
<dbReference type="OrthoDB" id="9779408at2"/>
<evidence type="ECO:0000313" key="1">
    <source>
        <dbReference type="EMBL" id="REF99717.1"/>
    </source>
</evidence>
<dbReference type="InterPro" id="IPR014718">
    <property type="entry name" value="GH-type_carb-bd"/>
</dbReference>
<dbReference type="Proteomes" id="UP000256913">
    <property type="component" value="Unassembled WGS sequence"/>
</dbReference>
<dbReference type="Gene3D" id="2.70.98.10">
    <property type="match status" value="1"/>
</dbReference>
<dbReference type="GO" id="GO:0030246">
    <property type="term" value="F:carbohydrate binding"/>
    <property type="evidence" value="ECO:0007669"/>
    <property type="project" value="InterPro"/>
</dbReference>
<dbReference type="EMBL" id="QUMQ01000001">
    <property type="protein sequence ID" value="REF99717.1"/>
    <property type="molecule type" value="Genomic_DNA"/>
</dbReference>
<gene>
    <name evidence="1" type="ORF">DFJ67_5758</name>
</gene>
<keyword evidence="2" id="KW-1185">Reference proteome</keyword>
<accession>A0A3D9ZRE9</accession>
<proteinExistence type="predicted"/>
<protein>
    <submittedName>
        <fullName evidence="1">Aldose 1-epimerase</fullName>
    </submittedName>
</protein>
<dbReference type="AlphaFoldDB" id="A0A3D9ZRE9"/>
<dbReference type="SUPFAM" id="SSF74650">
    <property type="entry name" value="Galactose mutarotase-like"/>
    <property type="match status" value="1"/>
</dbReference>
<dbReference type="InterPro" id="IPR011013">
    <property type="entry name" value="Gal_mutarotase_sf_dom"/>
</dbReference>
<dbReference type="GO" id="GO:0003824">
    <property type="term" value="F:catalytic activity"/>
    <property type="evidence" value="ECO:0007669"/>
    <property type="project" value="InterPro"/>
</dbReference>
<name>A0A3D9ZRE9_9ACTN</name>
<organism evidence="1 2">
    <name type="scientific">Asanoa ferruginea</name>
    <dbReference type="NCBI Taxonomy" id="53367"/>
    <lineage>
        <taxon>Bacteria</taxon>
        <taxon>Bacillati</taxon>
        <taxon>Actinomycetota</taxon>
        <taxon>Actinomycetes</taxon>
        <taxon>Micromonosporales</taxon>
        <taxon>Micromonosporaceae</taxon>
        <taxon>Asanoa</taxon>
    </lineage>
</organism>
<comment type="caution">
    <text evidence="1">The sequence shown here is derived from an EMBL/GenBank/DDBJ whole genome shotgun (WGS) entry which is preliminary data.</text>
</comment>